<keyword evidence="6" id="KW-0328">Glycosyltransferase</keyword>
<name>A0ABY4JXQ6_9GAMM</name>
<dbReference type="GO" id="GO:0046917">
    <property type="term" value="F:triphosphoribosyl-dephospho-CoA synthase activity"/>
    <property type="evidence" value="ECO:0007669"/>
    <property type="project" value="UniProtKB-EC"/>
</dbReference>
<keyword evidence="5" id="KW-0067">ATP-binding</keyword>
<dbReference type="InterPro" id="IPR002736">
    <property type="entry name" value="CitG"/>
</dbReference>
<dbReference type="Pfam" id="PF01874">
    <property type="entry name" value="CitG"/>
    <property type="match status" value="1"/>
</dbReference>
<dbReference type="NCBIfam" id="TIGR03132">
    <property type="entry name" value="malonate_mdcB"/>
    <property type="match status" value="1"/>
</dbReference>
<evidence type="ECO:0000256" key="2">
    <source>
        <dbReference type="ARBA" id="ARBA00012074"/>
    </source>
</evidence>
<dbReference type="Proteomes" id="UP000831422">
    <property type="component" value="Chromosome"/>
</dbReference>
<keyword evidence="7" id="KW-1185">Reference proteome</keyword>
<evidence type="ECO:0000256" key="5">
    <source>
        <dbReference type="ARBA" id="ARBA00022840"/>
    </source>
</evidence>
<organism evidence="6 7">
    <name type="scientific">Acinetobacter portensis</name>
    <dbReference type="NCBI Taxonomy" id="1839785"/>
    <lineage>
        <taxon>Bacteria</taxon>
        <taxon>Pseudomonadati</taxon>
        <taxon>Pseudomonadota</taxon>
        <taxon>Gammaproteobacteria</taxon>
        <taxon>Moraxellales</taxon>
        <taxon>Moraxellaceae</taxon>
        <taxon>Acinetobacter</taxon>
    </lineage>
</organism>
<dbReference type="InterPro" id="IPR017555">
    <property type="entry name" value="TriPribosyl-deP-CoA_syn"/>
</dbReference>
<keyword evidence="4" id="KW-0547">Nucleotide-binding</keyword>
<evidence type="ECO:0000256" key="4">
    <source>
        <dbReference type="ARBA" id="ARBA00022741"/>
    </source>
</evidence>
<sequence>MQTQLLQLDTQLDIHVFADLIDQLAQEALLEEVGLNLKPGLVCPNSRGSHTDMDHELFLLSISALKGYFHDQFLYGYHAVDFENIRQRGLLAEQHMLTATHGINTHKGAIFNLGFSCAAIGKCVAENKAIEASEISKLLQLNWNHKLLHHLKRHQSNHGQQMREKYGITGAIEEVASGFITVREISLPCFKQTYMKTQSLELSAIQTLFSLMAHVQDTNIVWRGGLSSLLIVQDMAKDFLQAGGVLQLNWKQQVQQICDYFVQQHLSPGGSADLLGVTLFLYKVEYEFRNII</sequence>
<dbReference type="EC" id="2.4.2.52" evidence="2"/>
<protein>
    <recommendedName>
        <fullName evidence="2">triphosphoribosyl-dephospho-CoA synthase</fullName>
        <ecNumber evidence="2">2.4.2.52</ecNumber>
    </recommendedName>
</protein>
<dbReference type="EMBL" id="CP096120">
    <property type="protein sequence ID" value="UPO22695.1"/>
    <property type="molecule type" value="Genomic_DNA"/>
</dbReference>
<proteinExistence type="predicted"/>
<keyword evidence="3 6" id="KW-0808">Transferase</keyword>
<dbReference type="PANTHER" id="PTHR30201">
    <property type="entry name" value="TRIPHOSPHORIBOSYL-DEPHOSPHO-COA SYNTHASE"/>
    <property type="match status" value="1"/>
</dbReference>
<dbReference type="Gene3D" id="1.10.4200.10">
    <property type="entry name" value="Triphosphoribosyl-dephospho-CoA protein"/>
    <property type="match status" value="1"/>
</dbReference>
<dbReference type="PANTHER" id="PTHR30201:SF2">
    <property type="entry name" value="2-(5''-TRIPHOSPHORIBOSYL)-3'-DEPHOSPHOCOENZYME-A SYNTHASE"/>
    <property type="match status" value="1"/>
</dbReference>
<gene>
    <name evidence="6" type="primary">mdcB</name>
    <name evidence="6" type="ORF">MZO21_09420</name>
</gene>
<evidence type="ECO:0000256" key="1">
    <source>
        <dbReference type="ARBA" id="ARBA00001210"/>
    </source>
</evidence>
<accession>A0ABY4JXQ6</accession>
<evidence type="ECO:0000256" key="3">
    <source>
        <dbReference type="ARBA" id="ARBA00022679"/>
    </source>
</evidence>
<dbReference type="GO" id="GO:0016757">
    <property type="term" value="F:glycosyltransferase activity"/>
    <property type="evidence" value="ECO:0007669"/>
    <property type="project" value="UniProtKB-KW"/>
</dbReference>
<reference evidence="6 7" key="1">
    <citation type="submission" date="2022-04" db="EMBL/GenBank/DDBJ databases">
        <title>Occurrence of NDM-1-producing Shewanella putrefaciens and Acinetobacter portensis in a dairy farm from China.</title>
        <authorList>
            <person name="Li R."/>
            <person name="Zhang L."/>
        </authorList>
    </citation>
    <scope>NUCLEOTIDE SEQUENCE [LARGE SCALE GENOMIC DNA]</scope>
    <source>
        <strain evidence="6 7">JNE5</strain>
    </source>
</reference>
<comment type="catalytic activity">
    <reaction evidence="1">
        <text>3'-dephospho-CoA + ATP = 2'-(5''-triphospho-alpha-D-ribosyl)-3'-dephospho-CoA + adenine</text>
        <dbReference type="Rhea" id="RHEA:15117"/>
        <dbReference type="ChEBI" id="CHEBI:16708"/>
        <dbReference type="ChEBI" id="CHEBI:30616"/>
        <dbReference type="ChEBI" id="CHEBI:57328"/>
        <dbReference type="ChEBI" id="CHEBI:61378"/>
        <dbReference type="EC" id="2.4.2.52"/>
    </reaction>
</comment>
<evidence type="ECO:0000313" key="6">
    <source>
        <dbReference type="EMBL" id="UPO22695.1"/>
    </source>
</evidence>
<dbReference type="RefSeq" id="WP_248102214.1">
    <property type="nucleotide sequence ID" value="NZ_CP096120.1"/>
</dbReference>
<evidence type="ECO:0000313" key="7">
    <source>
        <dbReference type="Proteomes" id="UP000831422"/>
    </source>
</evidence>